<feature type="non-terminal residue" evidence="1">
    <location>
        <position position="71"/>
    </location>
</feature>
<feature type="non-terminal residue" evidence="1">
    <location>
        <position position="1"/>
    </location>
</feature>
<organism evidence="1 2">
    <name type="scientific">Racocetra persica</name>
    <dbReference type="NCBI Taxonomy" id="160502"/>
    <lineage>
        <taxon>Eukaryota</taxon>
        <taxon>Fungi</taxon>
        <taxon>Fungi incertae sedis</taxon>
        <taxon>Mucoromycota</taxon>
        <taxon>Glomeromycotina</taxon>
        <taxon>Glomeromycetes</taxon>
        <taxon>Diversisporales</taxon>
        <taxon>Gigasporaceae</taxon>
        <taxon>Racocetra</taxon>
    </lineage>
</organism>
<evidence type="ECO:0000313" key="2">
    <source>
        <dbReference type="Proteomes" id="UP000789920"/>
    </source>
</evidence>
<evidence type="ECO:0000313" key="1">
    <source>
        <dbReference type="EMBL" id="CAG8830130.1"/>
    </source>
</evidence>
<dbReference type="EMBL" id="CAJVQC010098564">
    <property type="protein sequence ID" value="CAG8830130.1"/>
    <property type="molecule type" value="Genomic_DNA"/>
</dbReference>
<name>A0ACA9S8K0_9GLOM</name>
<proteinExistence type="predicted"/>
<accession>A0ACA9S8K0</accession>
<comment type="caution">
    <text evidence="1">The sequence shown here is derived from an EMBL/GenBank/DDBJ whole genome shotgun (WGS) entry which is preliminary data.</text>
</comment>
<gene>
    <name evidence="1" type="ORF">RPERSI_LOCUS27704</name>
</gene>
<protein>
    <submittedName>
        <fullName evidence="1">32724_t:CDS:1</fullName>
    </submittedName>
</protein>
<dbReference type="Proteomes" id="UP000789920">
    <property type="component" value="Unassembled WGS sequence"/>
</dbReference>
<sequence length="71" mass="8356">QVDNILNKEKSEESSTKKLRLDYEDESSDENKSLTTSKVESKKIDHFLAQDKSVIEHYRWLNPHLVLPSRK</sequence>
<keyword evidence="2" id="KW-1185">Reference proteome</keyword>
<reference evidence="1" key="1">
    <citation type="submission" date="2021-06" db="EMBL/GenBank/DDBJ databases">
        <authorList>
            <person name="Kallberg Y."/>
            <person name="Tangrot J."/>
            <person name="Rosling A."/>
        </authorList>
    </citation>
    <scope>NUCLEOTIDE SEQUENCE</scope>
    <source>
        <strain evidence="1">MA461A</strain>
    </source>
</reference>